<proteinExistence type="inferred from homology"/>
<dbReference type="InterPro" id="IPR008844">
    <property type="entry name" value="Spore_GerAC-like"/>
</dbReference>
<keyword evidence="5" id="KW-0472">Membrane</keyword>
<dbReference type="InterPro" id="IPR046953">
    <property type="entry name" value="Spore_GerAC-like_C"/>
</dbReference>
<dbReference type="PANTHER" id="PTHR35789">
    <property type="entry name" value="SPORE GERMINATION PROTEIN B3"/>
    <property type="match status" value="1"/>
</dbReference>
<keyword evidence="3" id="KW-0309">Germination</keyword>
<name>A0A6H1P6I7_PRIMG</name>
<dbReference type="InterPro" id="IPR038501">
    <property type="entry name" value="Spore_GerAC_C_sf"/>
</dbReference>
<gene>
    <name evidence="10" type="ORF">HFZ78_22810</name>
</gene>
<evidence type="ECO:0000313" key="11">
    <source>
        <dbReference type="Proteomes" id="UP000501868"/>
    </source>
</evidence>
<organism evidence="10 11">
    <name type="scientific">Priestia megaterium</name>
    <name type="common">Bacillus megaterium</name>
    <dbReference type="NCBI Taxonomy" id="1404"/>
    <lineage>
        <taxon>Bacteria</taxon>
        <taxon>Bacillati</taxon>
        <taxon>Bacillota</taxon>
        <taxon>Bacilli</taxon>
        <taxon>Bacillales</taxon>
        <taxon>Bacillaceae</taxon>
        <taxon>Priestia</taxon>
    </lineage>
</organism>
<evidence type="ECO:0000256" key="1">
    <source>
        <dbReference type="ARBA" id="ARBA00004635"/>
    </source>
</evidence>
<dbReference type="GO" id="GO:0009847">
    <property type="term" value="P:spore germination"/>
    <property type="evidence" value="ECO:0007669"/>
    <property type="project" value="InterPro"/>
</dbReference>
<keyword evidence="4" id="KW-0732">Signal</keyword>
<reference evidence="10 11" key="2">
    <citation type="submission" date="2020-04" db="EMBL/GenBank/DDBJ databases">
        <authorList>
            <person name="Fomenkov A."/>
            <person name="Anton B.P."/>
            <person name="Roberts R.J."/>
        </authorList>
    </citation>
    <scope>NUCLEOTIDE SEQUENCE [LARGE SCALE GENOMIC DNA]</scope>
    <source>
        <strain evidence="10 11">S2</strain>
    </source>
</reference>
<evidence type="ECO:0000256" key="6">
    <source>
        <dbReference type="ARBA" id="ARBA00023139"/>
    </source>
</evidence>
<dbReference type="Pfam" id="PF25198">
    <property type="entry name" value="Spore_GerAC_N"/>
    <property type="match status" value="1"/>
</dbReference>
<dbReference type="PANTHER" id="PTHR35789:SF1">
    <property type="entry name" value="SPORE GERMINATION PROTEIN B3"/>
    <property type="match status" value="1"/>
</dbReference>
<evidence type="ECO:0000313" key="10">
    <source>
        <dbReference type="EMBL" id="QIZ09186.1"/>
    </source>
</evidence>
<keyword evidence="6" id="KW-0564">Palmitate</keyword>
<evidence type="ECO:0000256" key="5">
    <source>
        <dbReference type="ARBA" id="ARBA00023136"/>
    </source>
</evidence>
<accession>A0A6H1P6I7</accession>
<evidence type="ECO:0000256" key="3">
    <source>
        <dbReference type="ARBA" id="ARBA00022544"/>
    </source>
</evidence>
<feature type="domain" description="Spore germination protein N-terminal" evidence="9">
    <location>
        <begin position="23"/>
        <end position="198"/>
    </location>
</feature>
<dbReference type="NCBIfam" id="TIGR02887">
    <property type="entry name" value="spore_ger_x_C"/>
    <property type="match status" value="1"/>
</dbReference>
<evidence type="ECO:0000256" key="4">
    <source>
        <dbReference type="ARBA" id="ARBA00022729"/>
    </source>
</evidence>
<dbReference type="Pfam" id="PF05504">
    <property type="entry name" value="Spore_GerAC"/>
    <property type="match status" value="1"/>
</dbReference>
<keyword evidence="7" id="KW-0449">Lipoprotein</keyword>
<evidence type="ECO:0000256" key="2">
    <source>
        <dbReference type="ARBA" id="ARBA00007886"/>
    </source>
</evidence>
<evidence type="ECO:0000259" key="8">
    <source>
        <dbReference type="Pfam" id="PF05504"/>
    </source>
</evidence>
<dbReference type="PROSITE" id="PS51257">
    <property type="entry name" value="PROKAR_LIPOPROTEIN"/>
    <property type="match status" value="1"/>
</dbReference>
<dbReference type="Proteomes" id="UP000501868">
    <property type="component" value="Chromosome"/>
</dbReference>
<sequence>MIPGKLRLLLLLFVVPSLTGCWDHKILQDMSYVSSVGIDYRENQFVIYAQMVDFASVGKSEGVSSEEASSNIWVGKATGKTFALAVNNLYNTTQQRIHIGQISSVVFSQKALQKDLHQTIDMFERTEARLTPWIYTTEEPMDDLFSITPMFPQAPLLTILHSPEGNYKQHSIIRPMKLLEFAALYKEPSSSIIVPTLSIEKKNWEKKKKKMPEMFVNGAIIFHTEKNPRWVSKDDLLGVRWFDKKTNHTPLVLKDDKGHIKALLYMEHPKLRVTPELSKKGEPIYNLHIKVRGELTQLNVPMTKKTMKAEAAARIKAEIRSTYTSGLKSNVDVYHLEETMFRHRYADWKQLTMRKSFPLTKNSLREIQVEVEITNTGDSKFEI</sequence>
<comment type="subcellular location">
    <subcellularLocation>
        <location evidence="1">Membrane</location>
        <topology evidence="1">Lipid-anchor</topology>
    </subcellularLocation>
</comment>
<dbReference type="AlphaFoldDB" id="A0A6H1P6I7"/>
<dbReference type="Gene3D" id="3.30.300.210">
    <property type="entry name" value="Nutrient germinant receptor protein C, domain 3"/>
    <property type="match status" value="1"/>
</dbReference>
<reference evidence="10 11" key="1">
    <citation type="submission" date="2020-04" db="EMBL/GenBank/DDBJ databases">
        <title>Genome-Wide Identification of 5-Methylcytosine Sites in Bacterial Genomes By High-Throughput Sequencing of MspJI Restriction Fragments.</title>
        <authorList>
            <person name="Wu V."/>
        </authorList>
    </citation>
    <scope>NUCLEOTIDE SEQUENCE [LARGE SCALE GENOMIC DNA]</scope>
    <source>
        <strain evidence="10 11">S2</strain>
    </source>
</reference>
<dbReference type="EMBL" id="CP051128">
    <property type="protein sequence ID" value="QIZ09186.1"/>
    <property type="molecule type" value="Genomic_DNA"/>
</dbReference>
<evidence type="ECO:0000256" key="7">
    <source>
        <dbReference type="ARBA" id="ARBA00023288"/>
    </source>
</evidence>
<dbReference type="GO" id="GO:0016020">
    <property type="term" value="C:membrane"/>
    <property type="evidence" value="ECO:0007669"/>
    <property type="project" value="UniProtKB-SubCell"/>
</dbReference>
<dbReference type="InterPro" id="IPR057336">
    <property type="entry name" value="GerAC_N"/>
</dbReference>
<evidence type="ECO:0000259" key="9">
    <source>
        <dbReference type="Pfam" id="PF25198"/>
    </source>
</evidence>
<comment type="similarity">
    <text evidence="2">Belongs to the GerABKC lipoprotein family.</text>
</comment>
<feature type="domain" description="Spore germination GerAC-like C-terminal" evidence="8">
    <location>
        <begin position="217"/>
        <end position="377"/>
    </location>
</feature>
<protein>
    <submittedName>
        <fullName evidence="10">Ger(X)C family spore germination protein</fullName>
    </submittedName>
</protein>